<gene>
    <name evidence="1" type="ORF">H8718_11590</name>
</gene>
<proteinExistence type="predicted"/>
<dbReference type="RefSeq" id="WP_249333034.1">
    <property type="nucleotide sequence ID" value="NZ_JACRSY010000017.1"/>
</dbReference>
<protein>
    <submittedName>
        <fullName evidence="1">Uncharacterized protein</fullName>
    </submittedName>
</protein>
<evidence type="ECO:0000313" key="1">
    <source>
        <dbReference type="EMBL" id="MBC8580166.1"/>
    </source>
</evidence>
<comment type="caution">
    <text evidence="1">The sequence shown here is derived from an EMBL/GenBank/DDBJ whole genome shotgun (WGS) entry which is preliminary data.</text>
</comment>
<sequence>MKNCFAIKRGKCTALKYKVCEGCSFYKTKAQLKKEQEKTRRRIAQLDNHTQAYITDKYDCK</sequence>
<dbReference type="AlphaFoldDB" id="A0A926EFJ7"/>
<dbReference type="EMBL" id="JACRSY010000017">
    <property type="protein sequence ID" value="MBC8580166.1"/>
    <property type="molecule type" value="Genomic_DNA"/>
</dbReference>
<dbReference type="Proteomes" id="UP000655830">
    <property type="component" value="Unassembled WGS sequence"/>
</dbReference>
<organism evidence="1 2">
    <name type="scientific">Zhenhengia yiwuensis</name>
    <dbReference type="NCBI Taxonomy" id="2763666"/>
    <lineage>
        <taxon>Bacteria</taxon>
        <taxon>Bacillati</taxon>
        <taxon>Bacillota</taxon>
        <taxon>Clostridia</taxon>
        <taxon>Lachnospirales</taxon>
        <taxon>Lachnospiraceae</taxon>
        <taxon>Zhenhengia</taxon>
    </lineage>
</organism>
<evidence type="ECO:0000313" key="2">
    <source>
        <dbReference type="Proteomes" id="UP000655830"/>
    </source>
</evidence>
<keyword evidence="2" id="KW-1185">Reference proteome</keyword>
<reference evidence="1" key="1">
    <citation type="submission" date="2020-08" db="EMBL/GenBank/DDBJ databases">
        <title>Genome public.</title>
        <authorList>
            <person name="Liu C."/>
            <person name="Sun Q."/>
        </authorList>
    </citation>
    <scope>NUCLEOTIDE SEQUENCE</scope>
    <source>
        <strain evidence="1">NSJ-12</strain>
    </source>
</reference>
<accession>A0A926EFJ7</accession>
<name>A0A926EFJ7_9FIRM</name>